<evidence type="ECO:0000256" key="1">
    <source>
        <dbReference type="SAM" id="MobiDB-lite"/>
    </source>
</evidence>
<accession>A0AAQ4D7B0</accession>
<protein>
    <recommendedName>
        <fullName evidence="5">Secreted protein</fullName>
    </recommendedName>
</protein>
<evidence type="ECO:0000313" key="3">
    <source>
        <dbReference type="EMBL" id="KAK8758350.1"/>
    </source>
</evidence>
<evidence type="ECO:0000313" key="4">
    <source>
        <dbReference type="Proteomes" id="UP001321473"/>
    </source>
</evidence>
<dbReference type="EMBL" id="JARKHS020034210">
    <property type="protein sequence ID" value="KAK8758350.1"/>
    <property type="molecule type" value="Genomic_DNA"/>
</dbReference>
<reference evidence="3 4" key="1">
    <citation type="journal article" date="2023" name="Arcadia Sci">
        <title>De novo assembly of a long-read Amblyomma americanum tick genome.</title>
        <authorList>
            <person name="Chou S."/>
            <person name="Poskanzer K.E."/>
            <person name="Rollins M."/>
            <person name="Thuy-Boun P.S."/>
        </authorList>
    </citation>
    <scope>NUCLEOTIDE SEQUENCE [LARGE SCALE GENOMIC DNA]</scope>
    <source>
        <strain evidence="3">F_SG_1</strain>
        <tissue evidence="3">Salivary glands</tissue>
    </source>
</reference>
<name>A0AAQ4D7B0_AMBAM</name>
<sequence>MILIVMVTATWINSCVCVVPRTGEGDNAGGLDIGHPNLQEQSSAEVVQTSVPAGVQETNVVDSLSRTRSTYHPAQPTPDCSTRMPETPDFSQVMRESELHGYIYRTSRARAPGCMFRRFQGPRAKLLFYCPGLRSFPAQSIHLAQLLRHVPVEAATVFSPTYSPPAGGTVFGDLLTACHQRLPTTFAQLFDHMKADRFTKIAHGKHSETFRVHSYEGDSAFKVVKIDSVIKSWDAVFSKMLIAS</sequence>
<keyword evidence="4" id="KW-1185">Reference proteome</keyword>
<gene>
    <name evidence="3" type="ORF">V5799_004014</name>
</gene>
<comment type="caution">
    <text evidence="3">The sequence shown here is derived from an EMBL/GenBank/DDBJ whole genome shotgun (WGS) entry which is preliminary data.</text>
</comment>
<feature type="signal peptide" evidence="2">
    <location>
        <begin position="1"/>
        <end position="17"/>
    </location>
</feature>
<feature type="chain" id="PRO_5042866537" description="Secreted protein" evidence="2">
    <location>
        <begin position="18"/>
        <end position="244"/>
    </location>
</feature>
<keyword evidence="2" id="KW-0732">Signal</keyword>
<feature type="region of interest" description="Disordered" evidence="1">
    <location>
        <begin position="64"/>
        <end position="84"/>
    </location>
</feature>
<evidence type="ECO:0000256" key="2">
    <source>
        <dbReference type="SAM" id="SignalP"/>
    </source>
</evidence>
<evidence type="ECO:0008006" key="5">
    <source>
        <dbReference type="Google" id="ProtNLM"/>
    </source>
</evidence>
<dbReference type="AlphaFoldDB" id="A0AAQ4D7B0"/>
<dbReference type="Proteomes" id="UP001321473">
    <property type="component" value="Unassembled WGS sequence"/>
</dbReference>
<proteinExistence type="predicted"/>
<organism evidence="3 4">
    <name type="scientific">Amblyomma americanum</name>
    <name type="common">Lone star tick</name>
    <dbReference type="NCBI Taxonomy" id="6943"/>
    <lineage>
        <taxon>Eukaryota</taxon>
        <taxon>Metazoa</taxon>
        <taxon>Ecdysozoa</taxon>
        <taxon>Arthropoda</taxon>
        <taxon>Chelicerata</taxon>
        <taxon>Arachnida</taxon>
        <taxon>Acari</taxon>
        <taxon>Parasitiformes</taxon>
        <taxon>Ixodida</taxon>
        <taxon>Ixodoidea</taxon>
        <taxon>Ixodidae</taxon>
        <taxon>Amblyomminae</taxon>
        <taxon>Amblyomma</taxon>
    </lineage>
</organism>